<keyword evidence="3" id="KW-1185">Reference proteome</keyword>
<dbReference type="Proteomes" id="UP001318860">
    <property type="component" value="Unassembled WGS sequence"/>
</dbReference>
<accession>A0ABR0WET7</accession>
<evidence type="ECO:0000256" key="1">
    <source>
        <dbReference type="SAM" id="MobiDB-lite"/>
    </source>
</evidence>
<dbReference type="PANTHER" id="PTHR33670:SF1">
    <property type="entry name" value="OS09G0416300 PROTEIN"/>
    <property type="match status" value="1"/>
</dbReference>
<organism evidence="2 3">
    <name type="scientific">Rehmannia glutinosa</name>
    <name type="common">Chinese foxglove</name>
    <dbReference type="NCBI Taxonomy" id="99300"/>
    <lineage>
        <taxon>Eukaryota</taxon>
        <taxon>Viridiplantae</taxon>
        <taxon>Streptophyta</taxon>
        <taxon>Embryophyta</taxon>
        <taxon>Tracheophyta</taxon>
        <taxon>Spermatophyta</taxon>
        <taxon>Magnoliopsida</taxon>
        <taxon>eudicotyledons</taxon>
        <taxon>Gunneridae</taxon>
        <taxon>Pentapetalae</taxon>
        <taxon>asterids</taxon>
        <taxon>lamiids</taxon>
        <taxon>Lamiales</taxon>
        <taxon>Orobanchaceae</taxon>
        <taxon>Rehmannieae</taxon>
        <taxon>Rehmannia</taxon>
    </lineage>
</organism>
<reference evidence="2 3" key="1">
    <citation type="journal article" date="2021" name="Comput. Struct. Biotechnol. J.">
        <title>De novo genome assembly of the potent medicinal plant Rehmannia glutinosa using nanopore technology.</title>
        <authorList>
            <person name="Ma L."/>
            <person name="Dong C."/>
            <person name="Song C."/>
            <person name="Wang X."/>
            <person name="Zheng X."/>
            <person name="Niu Y."/>
            <person name="Chen S."/>
            <person name="Feng W."/>
        </authorList>
    </citation>
    <scope>NUCLEOTIDE SEQUENCE [LARGE SCALE GENOMIC DNA]</scope>
    <source>
        <strain evidence="2">DH-2019</strain>
    </source>
</reference>
<sequence length="190" mass="21149">MGTEVLRPQDLLVERLRAPPTSFNRRRNFSANGNLMNSDVNRKQQRKPSPRPDKRSFNAAAETKRSSNGGGVPSPRQKAEVPNGGLVMGKVTLLRRGESLDSITSKITRGNPKNPMIQTPVDDLSYPKQIRVVAAPPADIYAGSAFSMSPSPRSVPLPSFFNKDNKDLNDCQSKQFYDATRDLRRILRLE</sequence>
<proteinExistence type="predicted"/>
<dbReference type="EMBL" id="JABTTQ020000011">
    <property type="protein sequence ID" value="KAK6146106.1"/>
    <property type="molecule type" value="Genomic_DNA"/>
</dbReference>
<dbReference type="Pfam" id="PF15365">
    <property type="entry name" value="PNRC"/>
    <property type="match status" value="1"/>
</dbReference>
<comment type="caution">
    <text evidence="2">The sequence shown here is derived from an EMBL/GenBank/DDBJ whole genome shotgun (WGS) entry which is preliminary data.</text>
</comment>
<evidence type="ECO:0000313" key="2">
    <source>
        <dbReference type="EMBL" id="KAK6146106.1"/>
    </source>
</evidence>
<dbReference type="PANTHER" id="PTHR33670">
    <property type="entry name" value="SPLICING FACTOR, PROLINE- AND GLUTAMINE-RICH-LIKE"/>
    <property type="match status" value="1"/>
</dbReference>
<feature type="compositionally biased region" description="Polar residues" evidence="1">
    <location>
        <begin position="29"/>
        <end position="39"/>
    </location>
</feature>
<feature type="region of interest" description="Disordered" evidence="1">
    <location>
        <begin position="17"/>
        <end position="84"/>
    </location>
</feature>
<gene>
    <name evidence="2" type="ORF">DH2020_019975</name>
</gene>
<dbReference type="InterPro" id="IPR028322">
    <property type="entry name" value="PNRC-like_rgn"/>
</dbReference>
<name>A0ABR0WET7_REHGL</name>
<protein>
    <submittedName>
        <fullName evidence="2">Uncharacterized protein</fullName>
    </submittedName>
</protein>
<evidence type="ECO:0000313" key="3">
    <source>
        <dbReference type="Proteomes" id="UP001318860"/>
    </source>
</evidence>